<dbReference type="EMBL" id="PGCI01000388">
    <property type="protein sequence ID" value="PLW27874.1"/>
    <property type="molecule type" value="Genomic_DNA"/>
</dbReference>
<dbReference type="AlphaFoldDB" id="A0A2N5TQW9"/>
<evidence type="ECO:0000256" key="1">
    <source>
        <dbReference type="SAM" id="MobiDB-lite"/>
    </source>
</evidence>
<feature type="compositionally biased region" description="Polar residues" evidence="1">
    <location>
        <begin position="134"/>
        <end position="144"/>
    </location>
</feature>
<organism evidence="2 3">
    <name type="scientific">Puccinia coronata f. sp. avenae</name>
    <dbReference type="NCBI Taxonomy" id="200324"/>
    <lineage>
        <taxon>Eukaryota</taxon>
        <taxon>Fungi</taxon>
        <taxon>Dikarya</taxon>
        <taxon>Basidiomycota</taxon>
        <taxon>Pucciniomycotina</taxon>
        <taxon>Pucciniomycetes</taxon>
        <taxon>Pucciniales</taxon>
        <taxon>Pucciniaceae</taxon>
        <taxon>Puccinia</taxon>
    </lineage>
</organism>
<proteinExistence type="predicted"/>
<reference evidence="2 3" key="1">
    <citation type="submission" date="2017-11" db="EMBL/GenBank/DDBJ databases">
        <title>De novo assembly and phasing of dikaryotic genomes from two isolates of Puccinia coronata f. sp. avenae, the causal agent of oat crown rust.</title>
        <authorList>
            <person name="Miller M.E."/>
            <person name="Zhang Y."/>
            <person name="Omidvar V."/>
            <person name="Sperschneider J."/>
            <person name="Schwessinger B."/>
            <person name="Raley C."/>
            <person name="Palmer J.M."/>
            <person name="Garnica D."/>
            <person name="Upadhyaya N."/>
            <person name="Rathjen J."/>
            <person name="Taylor J.M."/>
            <person name="Park R.F."/>
            <person name="Dodds P.N."/>
            <person name="Hirsch C.D."/>
            <person name="Kianian S.F."/>
            <person name="Figueroa M."/>
        </authorList>
    </citation>
    <scope>NUCLEOTIDE SEQUENCE [LARGE SCALE GENOMIC DNA]</scope>
    <source>
        <strain evidence="2">12SD80</strain>
    </source>
</reference>
<feature type="compositionally biased region" description="Low complexity" evidence="1">
    <location>
        <begin position="90"/>
        <end position="101"/>
    </location>
</feature>
<gene>
    <name evidence="2" type="ORF">PCASD_25102</name>
</gene>
<feature type="non-terminal residue" evidence="2">
    <location>
        <position position="1"/>
    </location>
</feature>
<sequence>PSPHNQIALRGREMAVAPLCQRKGEQQLPLDEDCLESSILTQDTLTTLFGTQHNHGATSHASAVPTSRSSHRATTLHASAATVSPRSSGASELSAATATPATAPPPPPLPPHTHEAQAQAANQLMAPPPVPGQMPQNTGLQPGTTKWRRNEPTPLFSTRGKRPTTARTSTTTRRNIHPMCPTRTRRSTQMAPVPPPVPEEQSPCRPHDANAPGGQFFHESGENDQPRPTSPTGAGWLHQPISLQTTLSKIR</sequence>
<protein>
    <submittedName>
        <fullName evidence="2">Uncharacterized protein</fullName>
    </submittedName>
</protein>
<evidence type="ECO:0000313" key="2">
    <source>
        <dbReference type="EMBL" id="PLW27874.1"/>
    </source>
</evidence>
<feature type="region of interest" description="Disordered" evidence="1">
    <location>
        <begin position="52"/>
        <end position="251"/>
    </location>
</feature>
<evidence type="ECO:0000313" key="3">
    <source>
        <dbReference type="Proteomes" id="UP000235392"/>
    </source>
</evidence>
<dbReference type="Proteomes" id="UP000235392">
    <property type="component" value="Unassembled WGS sequence"/>
</dbReference>
<name>A0A2N5TQW9_9BASI</name>
<feature type="compositionally biased region" description="Polar residues" evidence="1">
    <location>
        <begin position="241"/>
        <end position="251"/>
    </location>
</feature>
<feature type="compositionally biased region" description="Polar residues" evidence="1">
    <location>
        <begin position="52"/>
        <end position="89"/>
    </location>
</feature>
<accession>A0A2N5TQW9</accession>
<feature type="compositionally biased region" description="Pro residues" evidence="1">
    <location>
        <begin position="102"/>
        <end position="111"/>
    </location>
</feature>
<comment type="caution">
    <text evidence="2">The sequence shown here is derived from an EMBL/GenBank/DDBJ whole genome shotgun (WGS) entry which is preliminary data.</text>
</comment>